<feature type="compositionally biased region" description="Low complexity" evidence="1">
    <location>
        <begin position="343"/>
        <end position="353"/>
    </location>
</feature>
<organism evidence="2 3">
    <name type="scientific">Meganyctiphanes norvegica</name>
    <name type="common">Northern krill</name>
    <name type="synonym">Thysanopoda norvegica</name>
    <dbReference type="NCBI Taxonomy" id="48144"/>
    <lineage>
        <taxon>Eukaryota</taxon>
        <taxon>Metazoa</taxon>
        <taxon>Ecdysozoa</taxon>
        <taxon>Arthropoda</taxon>
        <taxon>Crustacea</taxon>
        <taxon>Multicrustacea</taxon>
        <taxon>Malacostraca</taxon>
        <taxon>Eumalacostraca</taxon>
        <taxon>Eucarida</taxon>
        <taxon>Euphausiacea</taxon>
        <taxon>Euphausiidae</taxon>
        <taxon>Meganyctiphanes</taxon>
    </lineage>
</organism>
<dbReference type="SUPFAM" id="SSF50729">
    <property type="entry name" value="PH domain-like"/>
    <property type="match status" value="2"/>
</dbReference>
<accession>A0AAV2QSW3</accession>
<evidence type="ECO:0000313" key="2">
    <source>
        <dbReference type="EMBL" id="CAL4095349.1"/>
    </source>
</evidence>
<feature type="compositionally biased region" description="Low complexity" evidence="1">
    <location>
        <begin position="218"/>
        <end position="227"/>
    </location>
</feature>
<reference evidence="2 3" key="1">
    <citation type="submission" date="2024-05" db="EMBL/GenBank/DDBJ databases">
        <authorList>
            <person name="Wallberg A."/>
        </authorList>
    </citation>
    <scope>NUCLEOTIDE SEQUENCE [LARGE SCALE GENOMIC DNA]</scope>
</reference>
<dbReference type="Gene3D" id="2.30.29.30">
    <property type="entry name" value="Pleckstrin-homology domain (PH domain)/Phosphotyrosine-binding domain (PTB)"/>
    <property type="match status" value="1"/>
</dbReference>
<dbReference type="EMBL" id="CAXKWB010009610">
    <property type="protein sequence ID" value="CAL4095349.1"/>
    <property type="molecule type" value="Genomic_DNA"/>
</dbReference>
<proteinExistence type="predicted"/>
<feature type="region of interest" description="Disordered" evidence="1">
    <location>
        <begin position="330"/>
        <end position="353"/>
    </location>
</feature>
<dbReference type="Proteomes" id="UP001497623">
    <property type="component" value="Unassembled WGS sequence"/>
</dbReference>
<feature type="region of interest" description="Disordered" evidence="1">
    <location>
        <begin position="208"/>
        <end position="315"/>
    </location>
</feature>
<dbReference type="InterPro" id="IPR011993">
    <property type="entry name" value="PH-like_dom_sf"/>
</dbReference>
<gene>
    <name evidence="2" type="ORF">MNOR_LOCUS15393</name>
</gene>
<keyword evidence="3" id="KW-1185">Reference proteome</keyword>
<protein>
    <submittedName>
        <fullName evidence="2">Uncharacterized protein</fullName>
    </submittedName>
</protein>
<feature type="compositionally biased region" description="Polar residues" evidence="1">
    <location>
        <begin position="305"/>
        <end position="315"/>
    </location>
</feature>
<sequence length="421" mass="46845">MNLPEKIGVLGENGETFRMIYRGNSEVDRHYTKPMLPWIISEVKNRQKSDEVIVEVKHGVVVVRDVSSDVVYLTHTVKQIHKCVMEQADHTCFLYTLKPMEKELSSYPDVLIPENIPVNQNYQCYLFQAPTEQEVLKFFACLRQQPRDATLATGDSSNSLNTLNSLPDLSVHNDSQFFEVMFVGRVKVSHSKVPATFIDEALGAFKHREKARERNPSGHDSSGSSGDLQNCGSGPSLPNIKITASSISQDLRIRSTSRKTSLTPVPDAAASEEQRSPAINDISTDSVFEKDTKPNDTNLDHPLAQNGTTEDPATNISDIEPFRQRLKTISGAPRPSFNKPEGGMRARAGSIGSASARYRTSDLKVLGGHDFNRTMLFHIGHSEIQLVNPEMKSVQLNKPFKDIAHCCQSMFTWPPFAAACR</sequence>
<name>A0AAV2QSW3_MEGNR</name>
<evidence type="ECO:0000256" key="1">
    <source>
        <dbReference type="SAM" id="MobiDB-lite"/>
    </source>
</evidence>
<dbReference type="AlphaFoldDB" id="A0AAV2QSW3"/>
<feature type="non-terminal residue" evidence="2">
    <location>
        <position position="421"/>
    </location>
</feature>
<comment type="caution">
    <text evidence="2">The sequence shown here is derived from an EMBL/GenBank/DDBJ whole genome shotgun (WGS) entry which is preliminary data.</text>
</comment>
<evidence type="ECO:0000313" key="3">
    <source>
        <dbReference type="Proteomes" id="UP001497623"/>
    </source>
</evidence>